<accession>A0A7W8VBI1</accession>
<dbReference type="InterPro" id="IPR015943">
    <property type="entry name" value="WD40/YVTN_repeat-like_dom_sf"/>
</dbReference>
<dbReference type="PANTHER" id="PTHR19879">
    <property type="entry name" value="TRANSCRIPTION INITIATION FACTOR TFIID"/>
    <property type="match status" value="1"/>
</dbReference>
<comment type="caution">
    <text evidence="1">The sequence shown here is derived from an EMBL/GenBank/DDBJ whole genome shotgun (WGS) entry which is preliminary data.</text>
</comment>
<dbReference type="RefSeq" id="WP_184387818.1">
    <property type="nucleotide sequence ID" value="NZ_BAAAJD010000024.1"/>
</dbReference>
<dbReference type="Gene3D" id="2.130.10.10">
    <property type="entry name" value="YVTN repeat-like/Quinoprotein amine dehydrogenase"/>
    <property type="match status" value="1"/>
</dbReference>
<reference evidence="1 2" key="1">
    <citation type="submission" date="2020-08" db="EMBL/GenBank/DDBJ databases">
        <title>Sequencing the genomes of 1000 actinobacteria strains.</title>
        <authorList>
            <person name="Klenk H.-P."/>
        </authorList>
    </citation>
    <scope>NUCLEOTIDE SEQUENCE [LARGE SCALE GENOMIC DNA]</scope>
    <source>
        <strain evidence="1 2">DSM 44551</strain>
    </source>
</reference>
<name>A0A7W8VBI1_9ACTN</name>
<protein>
    <recommendedName>
        <fullName evidence="3">WD40 repeat domain-containing protein</fullName>
    </recommendedName>
</protein>
<dbReference type="EMBL" id="JACHDB010000001">
    <property type="protein sequence ID" value="MBB5430152.1"/>
    <property type="molecule type" value="Genomic_DNA"/>
</dbReference>
<dbReference type="SUPFAM" id="SSF82171">
    <property type="entry name" value="DPP6 N-terminal domain-like"/>
    <property type="match status" value="1"/>
</dbReference>
<evidence type="ECO:0000313" key="1">
    <source>
        <dbReference type="EMBL" id="MBB5430152.1"/>
    </source>
</evidence>
<proteinExistence type="predicted"/>
<keyword evidence="2" id="KW-1185">Reference proteome</keyword>
<dbReference type="PANTHER" id="PTHR19879:SF9">
    <property type="entry name" value="TRANSCRIPTION INITIATION FACTOR TFIID SUBUNIT 5"/>
    <property type="match status" value="1"/>
</dbReference>
<evidence type="ECO:0000313" key="2">
    <source>
        <dbReference type="Proteomes" id="UP000572635"/>
    </source>
</evidence>
<dbReference type="Proteomes" id="UP000572635">
    <property type="component" value="Unassembled WGS sequence"/>
</dbReference>
<sequence>MSTDLYGVRVLSVDPGELRVDFRVFVVYYDTAYRHHMPPPDDPGFFFFLLWEAPRLAPLKEGPQDGMPDIDSMLDFGWTERNAHRYVSRVERTADRNHPPTEEQWERLHDFYYERDGGWKDEDLLVSFDYRVHVTDRRWLEPLRAGDAWGTTMFRLNSDTWTAEDAPHIPDLSAPAVKLHPFASASGDFACEALSRAEFSDDGRYLAVCTEGNRVWVYDTADWTETAHVHAGGEWIVPVLMWVPGRHVLTLKTHPTPEDDMLPAQWAFDVDALEVVDAPFQEGHRRSPDGAHRILRNGAGEGGFDLVGEGKQADRRISHAGRWDPIQCHAFSGDGTRLFLGAQQNLYVVDPATAEVADAVPDASARLFDLASSPDGAYLAVASYTRRHYLGLGPDRPHELCVWRMSDKEVIAGRQLDSYVGELAWSPDGRWLAALLEPTGDGFHTGRTELAVFRMGPTRT</sequence>
<evidence type="ECO:0008006" key="3">
    <source>
        <dbReference type="Google" id="ProtNLM"/>
    </source>
</evidence>
<dbReference type="AlphaFoldDB" id="A0A7W8VBI1"/>
<organism evidence="1 2">
    <name type="scientific">Nocardiopsis composta</name>
    <dbReference type="NCBI Taxonomy" id="157465"/>
    <lineage>
        <taxon>Bacteria</taxon>
        <taxon>Bacillati</taxon>
        <taxon>Actinomycetota</taxon>
        <taxon>Actinomycetes</taxon>
        <taxon>Streptosporangiales</taxon>
        <taxon>Nocardiopsidaceae</taxon>
        <taxon>Nocardiopsis</taxon>
    </lineage>
</organism>
<gene>
    <name evidence="1" type="ORF">HDA36_000236</name>
</gene>